<organism evidence="8 9">
    <name type="scientific">Candida viswanathii</name>
    <dbReference type="NCBI Taxonomy" id="5486"/>
    <lineage>
        <taxon>Eukaryota</taxon>
        <taxon>Fungi</taxon>
        <taxon>Dikarya</taxon>
        <taxon>Ascomycota</taxon>
        <taxon>Saccharomycotina</taxon>
        <taxon>Pichiomycetes</taxon>
        <taxon>Debaryomycetaceae</taxon>
        <taxon>Candida/Lodderomyces clade</taxon>
        <taxon>Candida</taxon>
    </lineage>
</organism>
<dbReference type="EMBL" id="QLNQ01000021">
    <property type="protein sequence ID" value="RCK64994.1"/>
    <property type="molecule type" value="Genomic_DNA"/>
</dbReference>
<gene>
    <name evidence="8" type="primary">COX18</name>
    <name evidence="8" type="ORF">Cantr_00746</name>
</gene>
<dbReference type="AlphaFoldDB" id="A0A367YGJ9"/>
<feature type="transmembrane region" description="Helical" evidence="7">
    <location>
        <begin position="259"/>
        <end position="278"/>
    </location>
</feature>
<dbReference type="GO" id="GO:0032979">
    <property type="term" value="P:protein insertion into mitochondrial inner membrane from matrix"/>
    <property type="evidence" value="ECO:0007669"/>
    <property type="project" value="TreeGrafter"/>
</dbReference>
<evidence type="ECO:0000256" key="2">
    <source>
        <dbReference type="ARBA" id="ARBA00009877"/>
    </source>
</evidence>
<keyword evidence="5 7" id="KW-0472">Membrane</keyword>
<evidence type="ECO:0000256" key="5">
    <source>
        <dbReference type="ARBA" id="ARBA00023136"/>
    </source>
</evidence>
<feature type="transmembrane region" description="Helical" evidence="7">
    <location>
        <begin position="284"/>
        <end position="308"/>
    </location>
</feature>
<comment type="caution">
    <text evidence="8">The sequence shown here is derived from an EMBL/GenBank/DDBJ whole genome shotgun (WGS) entry which is preliminary data.</text>
</comment>
<evidence type="ECO:0000313" key="8">
    <source>
        <dbReference type="EMBL" id="RCK64994.1"/>
    </source>
</evidence>
<dbReference type="Proteomes" id="UP000253472">
    <property type="component" value="Unassembled WGS sequence"/>
</dbReference>
<keyword evidence="3 7" id="KW-0812">Transmembrane</keyword>
<feature type="transmembrane region" description="Helical" evidence="7">
    <location>
        <begin position="52"/>
        <end position="74"/>
    </location>
</feature>
<accession>A0A367YGJ9</accession>
<dbReference type="PANTHER" id="PTHR12428:SF65">
    <property type="entry name" value="CYTOCHROME C OXIDASE ASSEMBLY PROTEIN COX18, MITOCHONDRIAL"/>
    <property type="match status" value="1"/>
</dbReference>
<feature type="transmembrane region" description="Helical" evidence="7">
    <location>
        <begin position="219"/>
        <end position="238"/>
    </location>
</feature>
<comment type="similarity">
    <text evidence="2">Belongs to the OXA1/ALB3/YidC family.</text>
</comment>
<dbReference type="CDD" id="cd20069">
    <property type="entry name" value="5TM_Oxa1-like"/>
    <property type="match status" value="1"/>
</dbReference>
<keyword evidence="6" id="KW-0175">Coiled coil</keyword>
<sequence>MILQRTGRIGVPLLRRNAVLTTTRSFSFDHNAIINSMTESFEAVHEFSGLPWWALIPITTFTLRTIWTLPLAILQRKRIQKQSQLRPLISAMNPVLKLNLAKKVQQAQAKLKTAEENKDFAAVQSLNTLASMKLDHILLLAAKEVRKRQKALFAKNDVQLWKNFILPAFQVPLWIIMSITMRNLSGWSSWDYTHNKALDPTLYTEGMLWFPDLTIADPMHIFPVVLGITALCNVEWTLKTLELLRLTKKLRFRPTLSDAVGNLTKLSIVFMMAISLHAPAALTIYWISSQVYSLLQNVIMDLVFPISFTPKTRFNYKKSKNEDAVNVIN</sequence>
<evidence type="ECO:0000313" key="9">
    <source>
        <dbReference type="Proteomes" id="UP000253472"/>
    </source>
</evidence>
<proteinExistence type="inferred from homology"/>
<dbReference type="OrthoDB" id="2148490at2759"/>
<dbReference type="GO" id="GO:0033617">
    <property type="term" value="P:mitochondrial respiratory chain complex IV assembly"/>
    <property type="evidence" value="ECO:0007669"/>
    <property type="project" value="TreeGrafter"/>
</dbReference>
<dbReference type="GO" id="GO:0032977">
    <property type="term" value="F:membrane insertase activity"/>
    <property type="evidence" value="ECO:0007669"/>
    <property type="project" value="InterPro"/>
</dbReference>
<feature type="coiled-coil region" evidence="6">
    <location>
        <begin position="97"/>
        <end position="124"/>
    </location>
</feature>
<evidence type="ECO:0000256" key="7">
    <source>
        <dbReference type="SAM" id="Phobius"/>
    </source>
</evidence>
<dbReference type="STRING" id="5486.A0A367YGJ9"/>
<evidence type="ECO:0000256" key="4">
    <source>
        <dbReference type="ARBA" id="ARBA00022989"/>
    </source>
</evidence>
<keyword evidence="4 7" id="KW-1133">Transmembrane helix</keyword>
<dbReference type="GO" id="GO:0005743">
    <property type="term" value="C:mitochondrial inner membrane"/>
    <property type="evidence" value="ECO:0007669"/>
    <property type="project" value="TreeGrafter"/>
</dbReference>
<evidence type="ECO:0000256" key="6">
    <source>
        <dbReference type="SAM" id="Coils"/>
    </source>
</evidence>
<comment type="subcellular location">
    <subcellularLocation>
        <location evidence="1">Membrane</location>
        <topology evidence="1">Multi-pass membrane protein</topology>
    </subcellularLocation>
</comment>
<keyword evidence="9" id="KW-1185">Reference proteome</keyword>
<dbReference type="InterPro" id="IPR001708">
    <property type="entry name" value="YidC/ALB3/OXA1/COX18"/>
</dbReference>
<evidence type="ECO:0000256" key="3">
    <source>
        <dbReference type="ARBA" id="ARBA00022692"/>
    </source>
</evidence>
<reference evidence="8 9" key="1">
    <citation type="submission" date="2018-06" db="EMBL/GenBank/DDBJ databases">
        <title>Whole genome sequencing of Candida tropicalis (genome annotated by CSBL at Korea University).</title>
        <authorList>
            <person name="Ahn J."/>
        </authorList>
    </citation>
    <scope>NUCLEOTIDE SEQUENCE [LARGE SCALE GENOMIC DNA]</scope>
    <source>
        <strain evidence="8 9">ATCC 20962</strain>
    </source>
</reference>
<name>A0A367YGJ9_9ASCO</name>
<evidence type="ECO:0000256" key="1">
    <source>
        <dbReference type="ARBA" id="ARBA00004141"/>
    </source>
</evidence>
<feature type="transmembrane region" description="Helical" evidence="7">
    <location>
        <begin position="160"/>
        <end position="181"/>
    </location>
</feature>
<protein>
    <submittedName>
        <fullName evidence="8">Mitochondrial inner membrane protein COX18</fullName>
    </submittedName>
</protein>
<dbReference type="PANTHER" id="PTHR12428">
    <property type="entry name" value="OXA1"/>
    <property type="match status" value="1"/>
</dbReference>